<gene>
    <name evidence="1" type="ORF">UFOPK1495_00811</name>
    <name evidence="2" type="ORF">UFOPK1603_01007</name>
</gene>
<organism evidence="1">
    <name type="scientific">freshwater metagenome</name>
    <dbReference type="NCBI Taxonomy" id="449393"/>
    <lineage>
        <taxon>unclassified sequences</taxon>
        <taxon>metagenomes</taxon>
        <taxon>ecological metagenomes</taxon>
    </lineage>
</organism>
<accession>A0A6J6CF96</accession>
<name>A0A6J6CF96_9ZZZZ</name>
<dbReference type="EMBL" id="CAEZSU010000073">
    <property type="protein sequence ID" value="CAB4550250.1"/>
    <property type="molecule type" value="Genomic_DNA"/>
</dbReference>
<dbReference type="InterPro" id="IPR006311">
    <property type="entry name" value="TAT_signal"/>
</dbReference>
<proteinExistence type="predicted"/>
<dbReference type="AlphaFoldDB" id="A0A6J6CF96"/>
<sequence length="347" mass="34197">MSEAELDALRQEIAQLRDELHELRPATAISRRHALRSAGVVAAGALAGGIATIASAGPAAAASGNFTGDPAVTADAATGSGVAATSVSGSAITASTSSQTSAAIAATNPNWFGVDGTGTIGVVGTATSAGAAGVRGVADSTSSGSGGSFSGPIGATIAGTIITTQLGLSASGPPPSTNRTYTRGALVVDNAGALWYCVTSGTPGTWRQLSGATTAGAYHPVTPGRVYDSRCPQPSPGSLSSRGVRLLSVAAQRDITTGAVTNANFIPTNATAVFANVSVVDTVKAGFLTINPGGVTTINSATITWGTSNQTQSNGVSLTLDNARQITVVAGGPGATDFVIDIFGYWL</sequence>
<evidence type="ECO:0000313" key="2">
    <source>
        <dbReference type="EMBL" id="CAB4568267.1"/>
    </source>
</evidence>
<dbReference type="EMBL" id="CAEZTG010000086">
    <property type="protein sequence ID" value="CAB4568267.1"/>
    <property type="molecule type" value="Genomic_DNA"/>
</dbReference>
<protein>
    <submittedName>
        <fullName evidence="1">Unannotated protein</fullName>
    </submittedName>
</protein>
<reference evidence="1" key="1">
    <citation type="submission" date="2020-05" db="EMBL/GenBank/DDBJ databases">
        <authorList>
            <person name="Chiriac C."/>
            <person name="Salcher M."/>
            <person name="Ghai R."/>
            <person name="Kavagutti S V."/>
        </authorList>
    </citation>
    <scope>NUCLEOTIDE SEQUENCE</scope>
</reference>
<evidence type="ECO:0000313" key="1">
    <source>
        <dbReference type="EMBL" id="CAB4550250.1"/>
    </source>
</evidence>
<dbReference type="PROSITE" id="PS51318">
    <property type="entry name" value="TAT"/>
    <property type="match status" value="1"/>
</dbReference>